<protein>
    <recommendedName>
        <fullName evidence="4">Peptidase inhibitor family I36</fullName>
    </recommendedName>
</protein>
<organism evidence="2 3">
    <name type="scientific">Kitasatospora nipponensis</name>
    <dbReference type="NCBI Taxonomy" id="258049"/>
    <lineage>
        <taxon>Bacteria</taxon>
        <taxon>Bacillati</taxon>
        <taxon>Actinomycetota</taxon>
        <taxon>Actinomycetes</taxon>
        <taxon>Kitasatosporales</taxon>
        <taxon>Streptomycetaceae</taxon>
        <taxon>Kitasatospora</taxon>
    </lineage>
</organism>
<evidence type="ECO:0000313" key="3">
    <source>
        <dbReference type="Proteomes" id="UP001500037"/>
    </source>
</evidence>
<accession>A0ABN1WTY7</accession>
<dbReference type="RefSeq" id="WP_344445027.1">
    <property type="nucleotide sequence ID" value="NZ_BAAALF010000141.1"/>
</dbReference>
<proteinExistence type="predicted"/>
<dbReference type="InterPro" id="IPR006311">
    <property type="entry name" value="TAT_signal"/>
</dbReference>
<evidence type="ECO:0008006" key="4">
    <source>
        <dbReference type="Google" id="ProtNLM"/>
    </source>
</evidence>
<dbReference type="PROSITE" id="PS51318">
    <property type="entry name" value="TAT"/>
    <property type="match status" value="1"/>
</dbReference>
<keyword evidence="3" id="KW-1185">Reference proteome</keyword>
<feature type="chain" id="PRO_5045507910" description="Peptidase inhibitor family I36" evidence="1">
    <location>
        <begin position="31"/>
        <end position="142"/>
    </location>
</feature>
<dbReference type="EMBL" id="BAAALF010000141">
    <property type="protein sequence ID" value="GAA1260684.1"/>
    <property type="molecule type" value="Genomic_DNA"/>
</dbReference>
<dbReference type="Proteomes" id="UP001500037">
    <property type="component" value="Unassembled WGS sequence"/>
</dbReference>
<gene>
    <name evidence="2" type="ORF">GCM10009665_58230</name>
</gene>
<reference evidence="2 3" key="1">
    <citation type="journal article" date="2019" name="Int. J. Syst. Evol. Microbiol.">
        <title>The Global Catalogue of Microorganisms (GCM) 10K type strain sequencing project: providing services to taxonomists for standard genome sequencing and annotation.</title>
        <authorList>
            <consortium name="The Broad Institute Genomics Platform"/>
            <consortium name="The Broad Institute Genome Sequencing Center for Infectious Disease"/>
            <person name="Wu L."/>
            <person name="Ma J."/>
        </authorList>
    </citation>
    <scope>NUCLEOTIDE SEQUENCE [LARGE SCALE GENOMIC DNA]</scope>
    <source>
        <strain evidence="2 3">JCM 13004</strain>
    </source>
</reference>
<evidence type="ECO:0000256" key="1">
    <source>
        <dbReference type="SAM" id="SignalP"/>
    </source>
</evidence>
<evidence type="ECO:0000313" key="2">
    <source>
        <dbReference type="EMBL" id="GAA1260684.1"/>
    </source>
</evidence>
<name>A0ABN1WTY7_9ACTN</name>
<sequence>MNLRRTFASGAAALALAAAGALGTAVPASADSNAHCTDQAARGGAAGWYLHVCTQQDGYGNVYGSYTATRSPGATDVRVSFNFYRNCGSYWDLQSGSDHLYSTASTRTYPVTATPGCNWYLHVWLTESGVTDADVYTEDLST</sequence>
<keyword evidence="1" id="KW-0732">Signal</keyword>
<comment type="caution">
    <text evidence="2">The sequence shown here is derived from an EMBL/GenBank/DDBJ whole genome shotgun (WGS) entry which is preliminary data.</text>
</comment>
<feature type="signal peptide" evidence="1">
    <location>
        <begin position="1"/>
        <end position="30"/>
    </location>
</feature>